<evidence type="ECO:0000313" key="1">
    <source>
        <dbReference type="EMBL" id="SDE17685.1"/>
    </source>
</evidence>
<name>A0A1G7AUK7_9PROT</name>
<proteinExistence type="predicted"/>
<accession>A0A1G7AUK7</accession>
<evidence type="ECO:0008006" key="3">
    <source>
        <dbReference type="Google" id="ProtNLM"/>
    </source>
</evidence>
<dbReference type="AlphaFoldDB" id="A0A1G7AUK7"/>
<dbReference type="Proteomes" id="UP000198925">
    <property type="component" value="Unassembled WGS sequence"/>
</dbReference>
<gene>
    <name evidence="1" type="ORF">SAMN04487779_102122</name>
</gene>
<dbReference type="RefSeq" id="WP_090570110.1">
    <property type="nucleotide sequence ID" value="NZ_FMXZ01000024.1"/>
</dbReference>
<dbReference type="EMBL" id="FMZX01000021">
    <property type="protein sequence ID" value="SDE17685.1"/>
    <property type="molecule type" value="Genomic_DNA"/>
</dbReference>
<evidence type="ECO:0000313" key="2">
    <source>
        <dbReference type="Proteomes" id="UP000198925"/>
    </source>
</evidence>
<protein>
    <recommendedName>
        <fullName evidence="3">DUF4258 domain-containing protein</fullName>
    </recommendedName>
</protein>
<dbReference type="STRING" id="938405.SAMN02927895_04978"/>
<organism evidence="1 2">
    <name type="scientific">Belnapia rosea</name>
    <dbReference type="NCBI Taxonomy" id="938405"/>
    <lineage>
        <taxon>Bacteria</taxon>
        <taxon>Pseudomonadati</taxon>
        <taxon>Pseudomonadota</taxon>
        <taxon>Alphaproteobacteria</taxon>
        <taxon>Acetobacterales</taxon>
        <taxon>Roseomonadaceae</taxon>
        <taxon>Belnapia</taxon>
    </lineage>
</organism>
<sequence length="98" mass="11296">MDTHHGRKRASQRGYTGDLIKLIRSYGTFEGDRQILDRHEIAACLEAVARFRAKLLKLLDKGGGIAVFREDDALITVFSPDTYRRPRRSQRARRLRLA</sequence>
<keyword evidence="2" id="KW-1185">Reference proteome</keyword>
<reference evidence="1 2" key="1">
    <citation type="submission" date="2016-10" db="EMBL/GenBank/DDBJ databases">
        <authorList>
            <person name="de Groot N.N."/>
        </authorList>
    </citation>
    <scope>NUCLEOTIDE SEQUENCE [LARGE SCALE GENOMIC DNA]</scope>
    <source>
        <strain evidence="1 2">CPCC 100156</strain>
    </source>
</reference>